<evidence type="ECO:0000256" key="9">
    <source>
        <dbReference type="ARBA" id="ARBA00012523"/>
    </source>
</evidence>
<accession>A0A1M5WDD6</accession>
<dbReference type="AlphaFoldDB" id="A0A1M5WDD6"/>
<evidence type="ECO:0000256" key="8">
    <source>
        <dbReference type="ARBA" id="ARBA00012016"/>
    </source>
</evidence>
<evidence type="ECO:0000256" key="5">
    <source>
        <dbReference type="ARBA" id="ARBA00004692"/>
    </source>
</evidence>
<evidence type="ECO:0000256" key="1">
    <source>
        <dbReference type="ARBA" id="ARBA00000312"/>
    </source>
</evidence>
<dbReference type="OrthoDB" id="9799422at2"/>
<dbReference type="EMBL" id="FQXM01000016">
    <property type="protein sequence ID" value="SHH85243.1"/>
    <property type="molecule type" value="Genomic_DNA"/>
</dbReference>
<dbReference type="GO" id="GO:0008820">
    <property type="term" value="F:cobinamide phosphate guanylyltransferase activity"/>
    <property type="evidence" value="ECO:0007669"/>
    <property type="project" value="UniProtKB-EC"/>
</dbReference>
<dbReference type="InterPro" id="IPR027417">
    <property type="entry name" value="P-loop_NTPase"/>
</dbReference>
<sequence length="182" mass="20771">MGKIILVTGGCRSGKSEYAEEILKDKNDVLYIATAKAYDEEMVDRIEKHKLRRNEKWDTYEGFKDLHLVINETEKSYILLDCLTIMMTNLLFLEEQDFDNLSMDSVDKILTNIKKQVEKMISSAIENDKTLVMVTNEVGYGLVPEYKLGRIFRDVAGAINKTVASLSDEVYLTVCGIPMKIK</sequence>
<keyword evidence="20" id="KW-0548">Nucleotidyltransferase</keyword>
<evidence type="ECO:0000256" key="7">
    <source>
        <dbReference type="ARBA" id="ARBA00007490"/>
    </source>
</evidence>
<evidence type="ECO:0000256" key="11">
    <source>
        <dbReference type="ARBA" id="ARBA00022679"/>
    </source>
</evidence>
<dbReference type="EC" id="2.7.1.156" evidence="8"/>
<dbReference type="PANTHER" id="PTHR34848">
    <property type="match status" value="1"/>
</dbReference>
<evidence type="ECO:0000256" key="10">
    <source>
        <dbReference type="ARBA" id="ARBA00022573"/>
    </source>
</evidence>
<dbReference type="PANTHER" id="PTHR34848:SF1">
    <property type="entry name" value="BIFUNCTIONAL ADENOSYLCOBALAMIN BIOSYNTHESIS PROTEIN COBU"/>
    <property type="match status" value="1"/>
</dbReference>
<dbReference type="Pfam" id="PF02283">
    <property type="entry name" value="CobU"/>
    <property type="match status" value="1"/>
</dbReference>
<comment type="catalytic activity">
    <reaction evidence="2">
        <text>adenosylcob(III)inamide phosphate + GTP + H(+) = adenosylcob(III)inamide-GDP + diphosphate</text>
        <dbReference type="Rhea" id="RHEA:22712"/>
        <dbReference type="ChEBI" id="CHEBI:15378"/>
        <dbReference type="ChEBI" id="CHEBI:33019"/>
        <dbReference type="ChEBI" id="CHEBI:37565"/>
        <dbReference type="ChEBI" id="CHEBI:58502"/>
        <dbReference type="ChEBI" id="CHEBI:60487"/>
        <dbReference type="EC" id="2.7.7.62"/>
    </reaction>
</comment>
<evidence type="ECO:0000256" key="13">
    <source>
        <dbReference type="ARBA" id="ARBA00022777"/>
    </source>
</evidence>
<comment type="pathway">
    <text evidence="6">Cofactor biosynthesis; adenosylcobalamin biosynthesis; adenosylcobalamin from cob(II)yrinate a,c-diamide: step 5/7.</text>
</comment>
<feature type="binding site" evidence="19">
    <location>
        <begin position="9"/>
        <end position="16"/>
    </location>
    <ligand>
        <name>GTP</name>
        <dbReference type="ChEBI" id="CHEBI:37565"/>
    </ligand>
</feature>
<keyword evidence="10" id="KW-0169">Cobalamin biosynthesis</keyword>
<keyword evidence="13 20" id="KW-0418">Kinase</keyword>
<evidence type="ECO:0000256" key="17">
    <source>
        <dbReference type="ARBA" id="ARBA00030571"/>
    </source>
</evidence>
<feature type="binding site" evidence="19">
    <location>
        <position position="61"/>
    </location>
    <ligand>
        <name>GTP</name>
        <dbReference type="ChEBI" id="CHEBI:37565"/>
    </ligand>
</feature>
<comment type="pathway">
    <text evidence="5">Cofactor biosynthesis; adenosylcobalamin biosynthesis; adenosylcobalamin from cob(II)yrinate a,c-diamide: step 6/7.</text>
</comment>
<dbReference type="InterPro" id="IPR003203">
    <property type="entry name" value="CobU/CobP"/>
</dbReference>
<feature type="active site" description="GMP-histidine intermediate" evidence="18">
    <location>
        <position position="49"/>
    </location>
</feature>
<organism evidence="20 21">
    <name type="scientific">Clostridium grantii DSM 8605</name>
    <dbReference type="NCBI Taxonomy" id="1121316"/>
    <lineage>
        <taxon>Bacteria</taxon>
        <taxon>Bacillati</taxon>
        <taxon>Bacillota</taxon>
        <taxon>Clostridia</taxon>
        <taxon>Eubacteriales</taxon>
        <taxon>Clostridiaceae</taxon>
        <taxon>Clostridium</taxon>
    </lineage>
</organism>
<keyword evidence="12 19" id="KW-0547">Nucleotide-binding</keyword>
<dbReference type="PIRSF" id="PIRSF006135">
    <property type="entry name" value="CobU"/>
    <property type="match status" value="1"/>
</dbReference>
<dbReference type="UniPathway" id="UPA00148">
    <property type="reaction ID" value="UER00236"/>
</dbReference>
<dbReference type="NCBIfam" id="NF004469">
    <property type="entry name" value="PRK05800.1"/>
    <property type="match status" value="1"/>
</dbReference>
<evidence type="ECO:0000256" key="14">
    <source>
        <dbReference type="ARBA" id="ARBA00022840"/>
    </source>
</evidence>
<keyword evidence="14" id="KW-0067">ATP-binding</keyword>
<protein>
    <recommendedName>
        <fullName evidence="16">Adenosylcobinamide kinase</fullName>
        <ecNumber evidence="8">2.7.1.156</ecNumber>
        <ecNumber evidence="9">2.7.7.62</ecNumber>
    </recommendedName>
    <alternativeName>
        <fullName evidence="17">Adenosylcobinamide-phosphate guanylyltransferase</fullName>
    </alternativeName>
</protein>
<comment type="catalytic activity">
    <reaction evidence="3">
        <text>adenosylcob(III)inamide + GTP = adenosylcob(III)inamide phosphate + GDP + H(+)</text>
        <dbReference type="Rhea" id="RHEA:15765"/>
        <dbReference type="ChEBI" id="CHEBI:2480"/>
        <dbReference type="ChEBI" id="CHEBI:15378"/>
        <dbReference type="ChEBI" id="CHEBI:37565"/>
        <dbReference type="ChEBI" id="CHEBI:58189"/>
        <dbReference type="ChEBI" id="CHEBI:58502"/>
        <dbReference type="EC" id="2.7.1.156"/>
    </reaction>
</comment>
<dbReference type="EC" id="2.7.7.62" evidence="9"/>
<comment type="function">
    <text evidence="4">Catalyzes ATP-dependent phosphorylation of adenosylcobinamide and addition of GMP to adenosylcobinamide phosphate.</text>
</comment>
<dbReference type="GO" id="GO:0009236">
    <property type="term" value="P:cobalamin biosynthetic process"/>
    <property type="evidence" value="ECO:0007669"/>
    <property type="project" value="UniProtKB-UniPathway"/>
</dbReference>
<evidence type="ECO:0000256" key="18">
    <source>
        <dbReference type="PIRSR" id="PIRSR006135-1"/>
    </source>
</evidence>
<dbReference type="GO" id="GO:0005524">
    <property type="term" value="F:ATP binding"/>
    <property type="evidence" value="ECO:0007669"/>
    <property type="project" value="UniProtKB-KW"/>
</dbReference>
<dbReference type="STRING" id="1121316.SAMN02745207_02826"/>
<reference evidence="20 21" key="1">
    <citation type="submission" date="2016-11" db="EMBL/GenBank/DDBJ databases">
        <authorList>
            <person name="Jaros S."/>
            <person name="Januszkiewicz K."/>
            <person name="Wedrychowicz H."/>
        </authorList>
    </citation>
    <scope>NUCLEOTIDE SEQUENCE [LARGE SCALE GENOMIC DNA]</scope>
    <source>
        <strain evidence="20 21">DSM 8605</strain>
    </source>
</reference>
<evidence type="ECO:0000313" key="20">
    <source>
        <dbReference type="EMBL" id="SHH85243.1"/>
    </source>
</evidence>
<dbReference type="GO" id="GO:0005525">
    <property type="term" value="F:GTP binding"/>
    <property type="evidence" value="ECO:0007669"/>
    <property type="project" value="UniProtKB-KW"/>
</dbReference>
<comment type="similarity">
    <text evidence="7">Belongs to the CobU/CobP family.</text>
</comment>
<feature type="binding site" evidence="19">
    <location>
        <begin position="50"/>
        <end position="53"/>
    </location>
    <ligand>
        <name>GTP</name>
        <dbReference type="ChEBI" id="CHEBI:37565"/>
    </ligand>
</feature>
<keyword evidence="15 19" id="KW-0342">GTP-binding</keyword>
<dbReference type="RefSeq" id="WP_073339068.1">
    <property type="nucleotide sequence ID" value="NZ_FQXM01000016.1"/>
</dbReference>
<evidence type="ECO:0000256" key="15">
    <source>
        <dbReference type="ARBA" id="ARBA00023134"/>
    </source>
</evidence>
<feature type="binding site" evidence="19">
    <location>
        <position position="81"/>
    </location>
    <ligand>
        <name>GTP</name>
        <dbReference type="ChEBI" id="CHEBI:37565"/>
    </ligand>
</feature>
<dbReference type="Proteomes" id="UP000184447">
    <property type="component" value="Unassembled WGS sequence"/>
</dbReference>
<evidence type="ECO:0000256" key="3">
    <source>
        <dbReference type="ARBA" id="ARBA00001522"/>
    </source>
</evidence>
<evidence type="ECO:0000256" key="19">
    <source>
        <dbReference type="PIRSR" id="PIRSR006135-2"/>
    </source>
</evidence>
<evidence type="ECO:0000256" key="6">
    <source>
        <dbReference type="ARBA" id="ARBA00005159"/>
    </source>
</evidence>
<proteinExistence type="inferred from homology"/>
<dbReference type="GO" id="GO:0043752">
    <property type="term" value="F:adenosylcobinamide kinase activity"/>
    <property type="evidence" value="ECO:0007669"/>
    <property type="project" value="UniProtKB-EC"/>
</dbReference>
<evidence type="ECO:0000256" key="16">
    <source>
        <dbReference type="ARBA" id="ARBA00029570"/>
    </source>
</evidence>
<dbReference type="CDD" id="cd00544">
    <property type="entry name" value="CobU"/>
    <property type="match status" value="1"/>
</dbReference>
<dbReference type="Gene3D" id="3.40.50.300">
    <property type="entry name" value="P-loop containing nucleotide triphosphate hydrolases"/>
    <property type="match status" value="1"/>
</dbReference>
<name>A0A1M5WDD6_9CLOT</name>
<evidence type="ECO:0000256" key="4">
    <source>
        <dbReference type="ARBA" id="ARBA00003889"/>
    </source>
</evidence>
<evidence type="ECO:0000256" key="2">
    <source>
        <dbReference type="ARBA" id="ARBA00000711"/>
    </source>
</evidence>
<keyword evidence="21" id="KW-1185">Reference proteome</keyword>
<feature type="binding site" evidence="19">
    <location>
        <begin position="33"/>
        <end position="35"/>
    </location>
    <ligand>
        <name>GTP</name>
        <dbReference type="ChEBI" id="CHEBI:37565"/>
    </ligand>
</feature>
<evidence type="ECO:0000313" key="21">
    <source>
        <dbReference type="Proteomes" id="UP000184447"/>
    </source>
</evidence>
<keyword evidence="11 20" id="KW-0808">Transferase</keyword>
<evidence type="ECO:0000256" key="12">
    <source>
        <dbReference type="ARBA" id="ARBA00022741"/>
    </source>
</evidence>
<comment type="catalytic activity">
    <reaction evidence="1">
        <text>adenosylcob(III)inamide + ATP = adenosylcob(III)inamide phosphate + ADP + H(+)</text>
        <dbReference type="Rhea" id="RHEA:15769"/>
        <dbReference type="ChEBI" id="CHEBI:2480"/>
        <dbReference type="ChEBI" id="CHEBI:15378"/>
        <dbReference type="ChEBI" id="CHEBI:30616"/>
        <dbReference type="ChEBI" id="CHEBI:58502"/>
        <dbReference type="ChEBI" id="CHEBI:456216"/>
        <dbReference type="EC" id="2.7.1.156"/>
    </reaction>
</comment>
<dbReference type="SUPFAM" id="SSF52540">
    <property type="entry name" value="P-loop containing nucleoside triphosphate hydrolases"/>
    <property type="match status" value="1"/>
</dbReference>
<gene>
    <name evidence="20" type="ORF">SAMN02745207_02826</name>
</gene>